<protein>
    <submittedName>
        <fullName evidence="1">(pine wood nematode) hypothetical protein</fullName>
    </submittedName>
</protein>
<reference evidence="1" key="1">
    <citation type="submission" date="2020-09" db="EMBL/GenBank/DDBJ databases">
        <authorList>
            <person name="Kikuchi T."/>
        </authorList>
    </citation>
    <scope>NUCLEOTIDE SEQUENCE</scope>
    <source>
        <strain evidence="1">Ka4C1</strain>
    </source>
</reference>
<organism evidence="1 2">
    <name type="scientific">Bursaphelenchus xylophilus</name>
    <name type="common">Pinewood nematode worm</name>
    <name type="synonym">Aphelenchoides xylophilus</name>
    <dbReference type="NCBI Taxonomy" id="6326"/>
    <lineage>
        <taxon>Eukaryota</taxon>
        <taxon>Metazoa</taxon>
        <taxon>Ecdysozoa</taxon>
        <taxon>Nematoda</taxon>
        <taxon>Chromadorea</taxon>
        <taxon>Rhabditida</taxon>
        <taxon>Tylenchina</taxon>
        <taxon>Tylenchomorpha</taxon>
        <taxon>Aphelenchoidea</taxon>
        <taxon>Aphelenchoididae</taxon>
        <taxon>Bursaphelenchus</taxon>
    </lineage>
</organism>
<dbReference type="Proteomes" id="UP000659654">
    <property type="component" value="Unassembled WGS sequence"/>
</dbReference>
<keyword evidence="2" id="KW-1185">Reference proteome</keyword>
<dbReference type="EMBL" id="CAJFDI010000001">
    <property type="protein sequence ID" value="CAD5211691.1"/>
    <property type="molecule type" value="Genomic_DNA"/>
</dbReference>
<dbReference type="Proteomes" id="UP000582659">
    <property type="component" value="Unassembled WGS sequence"/>
</dbReference>
<proteinExistence type="predicted"/>
<sequence length="160" mass="17533">MNEGLKKFECGAVEIKNKIIAVIITTSAEEARKDNKYSFDLNWWQETPDNLDVCKGNETDLGGEIIPAKYSSTYCPHDLSKCEKREKNESYYIQGQVRAIKEAGAAAALFILELEASRKGLRAISTAKTPACTGGGLHFVGMRLVGREGQSNVNFGKVLG</sequence>
<comment type="caution">
    <text evidence="1">The sequence shown here is derived from an EMBL/GenBank/DDBJ whole genome shotgun (WGS) entry which is preliminary data.</text>
</comment>
<accession>A0A7I8XQK5</accession>
<dbReference type="EMBL" id="CAJFCV020000001">
    <property type="protein sequence ID" value="CAG9088922.1"/>
    <property type="molecule type" value="Genomic_DNA"/>
</dbReference>
<dbReference type="OrthoDB" id="29661at2759"/>
<dbReference type="AlphaFoldDB" id="A0A7I8XQK5"/>
<evidence type="ECO:0000313" key="1">
    <source>
        <dbReference type="EMBL" id="CAD5211691.1"/>
    </source>
</evidence>
<name>A0A7I8XQK5_BURXY</name>
<gene>
    <name evidence="1" type="ORF">BXYJ_LOCUS2555</name>
</gene>
<evidence type="ECO:0000313" key="2">
    <source>
        <dbReference type="Proteomes" id="UP000659654"/>
    </source>
</evidence>